<evidence type="ECO:0000256" key="1">
    <source>
        <dbReference type="SAM" id="MobiDB-lite"/>
    </source>
</evidence>
<feature type="compositionally biased region" description="Low complexity" evidence="1">
    <location>
        <begin position="10"/>
        <end position="22"/>
    </location>
</feature>
<feature type="compositionally biased region" description="Low complexity" evidence="1">
    <location>
        <begin position="92"/>
        <end position="109"/>
    </location>
</feature>
<keyword evidence="3" id="KW-1185">Reference proteome</keyword>
<reference evidence="3" key="1">
    <citation type="journal article" date="2018" name="Nat. Microbiol.">
        <title>Leveraging single-cell genomics to expand the fungal tree of life.</title>
        <authorList>
            <person name="Ahrendt S.R."/>
            <person name="Quandt C.A."/>
            <person name="Ciobanu D."/>
            <person name="Clum A."/>
            <person name="Salamov A."/>
            <person name="Andreopoulos B."/>
            <person name="Cheng J.F."/>
            <person name="Woyke T."/>
            <person name="Pelin A."/>
            <person name="Henrissat B."/>
            <person name="Reynolds N.K."/>
            <person name="Benny G.L."/>
            <person name="Smith M.E."/>
            <person name="James T.Y."/>
            <person name="Grigoriev I.V."/>
        </authorList>
    </citation>
    <scope>NUCLEOTIDE SEQUENCE [LARGE SCALE GENOMIC DNA]</scope>
    <source>
        <strain evidence="3">ATCC 52028</strain>
    </source>
</reference>
<evidence type="ECO:0000313" key="3">
    <source>
        <dbReference type="Proteomes" id="UP000274922"/>
    </source>
</evidence>
<accession>A0A4V1ITY1</accession>
<feature type="region of interest" description="Disordered" evidence="1">
    <location>
        <begin position="85"/>
        <end position="109"/>
    </location>
</feature>
<sequence>MGFGTGLGLPGDPAARAGDPAAAARARPAAMGDGCTSAAASAARAGRRAADAPCCYVVRRVGFDAVLQRAGLALLPEPDRWPAPVAAPAPSRPWATARAAEGTAAPPSPANAVVPRMDAAAAAWTPPPPLAPAAEAWAPSDLGALHHASAISMSDLLALARSAGPEAHTAAARHDQAARSDAGAAASSGLVEHMTTGTAPAARMKPGLAAAAAAAAAPWTTRSTPDVDPRAAGPVAGPWRRDRSPRRTQKPFPPPIQTYYPERDAAHLLLGRWTP</sequence>
<feature type="region of interest" description="Disordered" evidence="1">
    <location>
        <begin position="1"/>
        <end position="22"/>
    </location>
</feature>
<name>A0A4V1ITY1_9FUNG</name>
<dbReference type="EMBL" id="ML014388">
    <property type="protein sequence ID" value="RKO98637.1"/>
    <property type="molecule type" value="Genomic_DNA"/>
</dbReference>
<feature type="region of interest" description="Disordered" evidence="1">
    <location>
        <begin position="216"/>
        <end position="259"/>
    </location>
</feature>
<proteinExistence type="predicted"/>
<dbReference type="Proteomes" id="UP000274922">
    <property type="component" value="Unassembled WGS sequence"/>
</dbReference>
<gene>
    <name evidence="2" type="ORF">CXG81DRAFT_28558</name>
</gene>
<protein>
    <submittedName>
        <fullName evidence="2">Uncharacterized protein</fullName>
    </submittedName>
</protein>
<feature type="region of interest" description="Disordered" evidence="1">
    <location>
        <begin position="167"/>
        <end position="187"/>
    </location>
</feature>
<organism evidence="2 3">
    <name type="scientific">Caulochytrium protostelioides</name>
    <dbReference type="NCBI Taxonomy" id="1555241"/>
    <lineage>
        <taxon>Eukaryota</taxon>
        <taxon>Fungi</taxon>
        <taxon>Fungi incertae sedis</taxon>
        <taxon>Chytridiomycota</taxon>
        <taxon>Chytridiomycota incertae sedis</taxon>
        <taxon>Chytridiomycetes</taxon>
        <taxon>Caulochytriales</taxon>
        <taxon>Caulochytriaceae</taxon>
        <taxon>Caulochytrium</taxon>
    </lineage>
</organism>
<evidence type="ECO:0000313" key="2">
    <source>
        <dbReference type="EMBL" id="RKO98637.1"/>
    </source>
</evidence>
<dbReference type="AlphaFoldDB" id="A0A4V1ITY1"/>